<dbReference type="Gene3D" id="3.40.50.2300">
    <property type="match status" value="1"/>
</dbReference>
<feature type="transmembrane region" description="Helical" evidence="3">
    <location>
        <begin position="1986"/>
        <end position="2008"/>
    </location>
</feature>
<dbReference type="Pfam" id="PF07676">
    <property type="entry name" value="PD40"/>
    <property type="match status" value="2"/>
</dbReference>
<dbReference type="GO" id="GO:0000160">
    <property type="term" value="P:phosphorelay signal transduction system"/>
    <property type="evidence" value="ECO:0007669"/>
    <property type="project" value="InterPro"/>
</dbReference>
<dbReference type="Gene3D" id="2.120.10.30">
    <property type="entry name" value="TolB, C-terminal domain"/>
    <property type="match status" value="2"/>
</dbReference>
<feature type="region of interest" description="Disordered" evidence="2">
    <location>
        <begin position="602"/>
        <end position="622"/>
    </location>
</feature>
<dbReference type="SMART" id="SM00387">
    <property type="entry name" value="HATPase_c"/>
    <property type="match status" value="1"/>
</dbReference>
<evidence type="ECO:0000256" key="2">
    <source>
        <dbReference type="SAM" id="MobiDB-lite"/>
    </source>
</evidence>
<accession>A0A812INE9</accession>
<dbReference type="SUPFAM" id="SSF55874">
    <property type="entry name" value="ATPase domain of HSP90 chaperone/DNA topoisomerase II/histidine kinase"/>
    <property type="match status" value="1"/>
</dbReference>
<dbReference type="Pfam" id="PF00106">
    <property type="entry name" value="adh_short"/>
    <property type="match status" value="1"/>
</dbReference>
<dbReference type="PROSITE" id="PS50109">
    <property type="entry name" value="HIS_KIN"/>
    <property type="match status" value="1"/>
</dbReference>
<comment type="caution">
    <text evidence="6">The sequence shown here is derived from an EMBL/GenBank/DDBJ whole genome shotgun (WGS) entry which is preliminary data.</text>
</comment>
<evidence type="ECO:0000313" key="7">
    <source>
        <dbReference type="Proteomes" id="UP000601435"/>
    </source>
</evidence>
<dbReference type="Pfam" id="PF07364">
    <property type="entry name" value="DUF1485"/>
    <property type="match status" value="1"/>
</dbReference>
<evidence type="ECO:0000313" key="6">
    <source>
        <dbReference type="EMBL" id="CAE7148698.1"/>
    </source>
</evidence>
<dbReference type="InterPro" id="IPR032466">
    <property type="entry name" value="Metal_Hydrolase"/>
</dbReference>
<dbReference type="SUPFAM" id="SSF82171">
    <property type="entry name" value="DPP6 N-terminal domain-like"/>
    <property type="match status" value="1"/>
</dbReference>
<dbReference type="Gene3D" id="3.30.565.10">
    <property type="entry name" value="Histidine kinase-like ATPase, C-terminal domain"/>
    <property type="match status" value="1"/>
</dbReference>
<dbReference type="Gene3D" id="2.30.40.10">
    <property type="entry name" value="Urease, subunit C, domain 1"/>
    <property type="match status" value="2"/>
</dbReference>
<dbReference type="SUPFAM" id="SSF52172">
    <property type="entry name" value="CheY-like"/>
    <property type="match status" value="2"/>
</dbReference>
<dbReference type="GO" id="GO:0016810">
    <property type="term" value="F:hydrolase activity, acting on carbon-nitrogen (but not peptide) bonds"/>
    <property type="evidence" value="ECO:0007669"/>
    <property type="project" value="InterPro"/>
</dbReference>
<organism evidence="6 7">
    <name type="scientific">Symbiodinium necroappetens</name>
    <dbReference type="NCBI Taxonomy" id="1628268"/>
    <lineage>
        <taxon>Eukaryota</taxon>
        <taxon>Sar</taxon>
        <taxon>Alveolata</taxon>
        <taxon>Dinophyceae</taxon>
        <taxon>Suessiales</taxon>
        <taxon>Symbiodiniaceae</taxon>
        <taxon>Symbiodinium</taxon>
    </lineage>
</organism>
<dbReference type="InterPro" id="IPR003594">
    <property type="entry name" value="HATPase_dom"/>
</dbReference>
<dbReference type="Gene3D" id="3.40.50.720">
    <property type="entry name" value="NAD(P)-binding Rossmann-like Domain"/>
    <property type="match status" value="1"/>
</dbReference>
<dbReference type="SUPFAM" id="SSF69304">
    <property type="entry name" value="Tricorn protease N-terminal domain"/>
    <property type="match status" value="1"/>
</dbReference>
<feature type="transmembrane region" description="Helical" evidence="3">
    <location>
        <begin position="1709"/>
        <end position="1730"/>
    </location>
</feature>
<dbReference type="Pfam" id="PF07171">
    <property type="entry name" value="MlrC_C"/>
    <property type="match status" value="1"/>
</dbReference>
<dbReference type="InterPro" id="IPR036291">
    <property type="entry name" value="NAD(P)-bd_dom_sf"/>
</dbReference>
<keyword evidence="1" id="KW-0597">Phosphoprotein</keyword>
<keyword evidence="3" id="KW-1133">Transmembrane helix</keyword>
<dbReference type="InterPro" id="IPR011659">
    <property type="entry name" value="WD40"/>
</dbReference>
<dbReference type="EMBL" id="CAJNJA010000001">
    <property type="protein sequence ID" value="CAE7148698.1"/>
    <property type="molecule type" value="Genomic_DNA"/>
</dbReference>
<dbReference type="GO" id="GO:0016772">
    <property type="term" value="F:transferase activity, transferring phosphorus-containing groups"/>
    <property type="evidence" value="ECO:0007669"/>
    <property type="project" value="InterPro"/>
</dbReference>
<dbReference type="InterPro" id="IPR001789">
    <property type="entry name" value="Sig_transdc_resp-reg_receiver"/>
</dbReference>
<dbReference type="InterPro" id="IPR002347">
    <property type="entry name" value="SDR_fam"/>
</dbReference>
<dbReference type="Gene3D" id="1.10.287.130">
    <property type="match status" value="1"/>
</dbReference>
<keyword evidence="7" id="KW-1185">Reference proteome</keyword>
<dbReference type="InterPro" id="IPR036890">
    <property type="entry name" value="HATPase_C_sf"/>
</dbReference>
<dbReference type="PANTHER" id="PTHR43065:SF50">
    <property type="entry name" value="HISTIDINE KINASE"/>
    <property type="match status" value="1"/>
</dbReference>
<sequence length="2920" mass="317082">MTLNEATWMSLDISPDGKTVVLEVLGDLYLLPVEGGTATPLEVGLHFDSQPQYSPDGKSLVFISDRDGSEEVWVLDLEQDSARQLTTSNDRLEYASPTWSPDGRHVLVSRSTFDVGTFELWAFPIDGGSGVQITKAKPKSDTPRAQRHNALGAVYDPSGRYLYYARKTGGFGYNMGFPLWQIARKDLQTGAEDIITAAQGSAIRPILSPDGQHLVYGTRHEQQTGLRIRNLVSGADSWLAYPVVRDEQESRFTRDLLPGYAFTPDGLAVLAQRDGKLLRIDLQDRSTSTIDFEINVEKEIVERLAFSYRAGMGPVKARILSDAAVAPDGSAVAFSAFARIYVYRFRSGKVEAVTPQGLIAAMPAWSPDSAFLAYVSWADDGGHIYRTRPRAGGKQRQLTRDPGFYSSPVWSADGKRIVAMRSSSQERQVRASQIGPGAAADIVWLDSKGGPTHLVTPGRGYDRPHFGPEPDRIYLQTSRPPSPGKSRAGLVSLRFDGTDRRDVLAVSGPGVFNRGEDVGAEMMQISPDGGYVLFKQAGQVYVVQLLAYVPLQKISLNKPQLPLVKLTDVGADFIGWADAGNAVYWSVGNRLYQRSLASLEFRQETPEEDSAGEPSESAEANNEANVLLEEHSAVEQTDIDVYLPRYKPDGMIALTDATVISLGPAGVMDDAVVLIEGDRIVSVGNRAQIDVPDEASTVSLNGRYILPGFVNTHAHFRSARGVPTRSNASFLASLAYGVTTAIDVQPATVDLLTDQDRVDAGLMMGPRAFTTGPGIFSDNNFSSKSHALAVLQRYKDLYRVNNIKAYVSGSRKQRQWLIQAARDLKLMPTTEGYLDMKVDLTHVLDGFSGLEHNFPLPTLYDDVVKLTAASQIAYTPALLVNYGGPSAENWFYTQRSPHDDAKLRRFTPYRDLAARTLRRSWFHEREYIFAEAARSSRKIYEAGGQVGIGGHGQLQGLGYHWELWAMATGGYTNVQTLQLATIGGARMLGLGQDLGSIEEGKLADLLVLDQDPRTDLKHTTALNYVMKGGVLYEADTLNQVWPEEKVLPEQWWWQSEDFYTLRGQKMLASAGQESDVGGAVDACLQQGVEPVPILFASTQPSGTVARAAYEDFKEEILAGLAAAGPLDGCVLLLHGAGVVDGIEDLEGDLAHAVRGVLGNIPITASFDLHGNATQFMADQLNGIFACREYPHIDLHLRAADAVEAIREMHERGVNAACHLVALPVLMPTTTTFEGAGKDTLAELLELQSRTPCIDLSWFHGFPYTDVAHVGSSVVATCYPEQLEPAKAALAEFAQHLWDNRELFRARSLSAEEALEEAKQVGSYPVVIHETSDNCGGGTPGDGTHLLRAMLADGLGKEACFAFLVDPQTAAQAHKAGVGATLQIKLGGKTDKLHGEPIEAAAYVKALHDGRLIMQHMFRGAPINLGLMARLVIDDMDVVVASKRSQTFDREPFLAVGIDVHKYKYVALKSSNHFRAGFQHLASQIVTADTPGLTTHQIEIFPRVGPGTGSALVKTFCQDYEVAMLARSEQRLIDLSAEHATAHAFPCDVTDTAALQATLADVVRKLGPPTVVVHNAVGGAFGSFMDIDPEVLNQNFQVNTMALLHLARLVAPAMVAAGEGAIVVTGNTSAYRGLANFAGFAPSKAAQRVLAEAIARDLGPKGVHVSYVAIDAVIDLPWTRKLYKGKPDEFFCKPMDIAAECYRMALQPRVVFTVASIVMAISILAILLLIATARTPEQLSRVATDTAYLEEAANSIARGIEVGIAQHQALGSDVQRLDNALQQGSDSLARALNQTYQPVGVLAQARWYVIDWLNLIDAGAGQLSAATLVLDQSDQLLQSVQQLRDEFVAYGANQQELLAAEAAYATLANTAVGELREKGDQNRADSVYVNTEQVKTLLANGRVEDLNGVLTLVDQLEEVEASLATDQRGNLRSLINTTYTMISLRRAMNQAIDAMQQDLVLSHLEQLSDTTTNDQLYVLNAVNDARVLLNVYTVLMLAVLGFFGLRLAASHRALNRSHDDLEVRVVERTADLARANENLQESQVQLVQAEKMSSLGQLVAGVMHEINTPLLYVLNNTSVTAEAVEDLAKYVEATKPILAAQSSEEGKQAIKALLSRRNEFDLDEIDENMQEVESLAQDSIDGLNQISDLVQSLKDFSRLDRVADDTFDVREGIEKTLTITRNLLKQGVEVQKNFSDVPEIYCSPSRLNQVFINIITNAVQAMDGRGVLKISTSYNQTTKGDSVEIVFEDTGCGIPQEHLTKIMDPFFTTKPVGEGTGLGLSIVRQIVEQHEGGSLMNSVSAQAATGTPPVIMFIDDEQRVLKSMRAMFRRDYDVLLANSGAEALQLLASHNVEVVVSDQRMPEMTGVEVLAEIKQRSPETVRILLTGYADLAAVEASINEAEVFRYLMKPCPADEVRGAVQAALDLRNGAGSASPLGENDIVYVEDDERPVSNVTPINAKSKAAIAAPEKPAASPAVAVDILVFSEDTALFKGIAAASPNHRVHQAKSQTQVLGMVQEHPIGVLVTDVGVDEKGVAQLSQAVREVTPEIVIILASERSDANLLIQLINSGPGQVLSDLPEIPRFTLTTVSDVTETTWIQRAEQAYAAGRITRPEGDSALFFYQKMLARDAENLSALAGIERITSYLINAAESALLKEDWSAAADWAAQTLAIDANNLAARSVVTRVERFERIKWLGDRAVDQIAAGNLTKPEGNNALASYREMLSMDPASIVAQQGIESVAQRLATVAQTEAFADNHARARELIALAKSIAPDAPGIAQTEKLTLQWTDMVKDQAVKEDLLAAAKAMQEGHLLGIHSPTGIGALDHYQSVLKKDPNSSAAQSGVSLVIDGLLDQAWALAREERLAEAATLVSQAEQAGATNSELRGIKSELDFLQRRATARAGIHRVVGSNFCLPWMKMAA</sequence>
<feature type="domain" description="Response regulatory" evidence="5">
    <location>
        <begin position="2309"/>
        <end position="2423"/>
    </location>
</feature>
<dbReference type="Pfam" id="PF00072">
    <property type="entry name" value="Response_reg"/>
    <property type="match status" value="1"/>
</dbReference>
<protein>
    <submittedName>
        <fullName evidence="6">MlrC protein</fullName>
    </submittedName>
</protein>
<dbReference type="Proteomes" id="UP000601435">
    <property type="component" value="Unassembled WGS sequence"/>
</dbReference>
<dbReference type="OrthoDB" id="1393670at2759"/>
<dbReference type="InterPro" id="IPR015995">
    <property type="entry name" value="MlrC_N"/>
</dbReference>
<feature type="domain" description="Histidine kinase" evidence="4">
    <location>
        <begin position="2060"/>
        <end position="2294"/>
    </location>
</feature>
<dbReference type="InterPro" id="IPR011006">
    <property type="entry name" value="CheY-like_superfamily"/>
</dbReference>
<dbReference type="Gene3D" id="3.20.20.140">
    <property type="entry name" value="Metal-dependent hydrolases"/>
    <property type="match status" value="2"/>
</dbReference>
<dbReference type="InterPro" id="IPR004358">
    <property type="entry name" value="Sig_transdc_His_kin-like_C"/>
</dbReference>
<evidence type="ECO:0000259" key="4">
    <source>
        <dbReference type="PROSITE" id="PS50109"/>
    </source>
</evidence>
<feature type="modified residue" description="4-aspartylphosphate" evidence="1">
    <location>
        <position position="2357"/>
    </location>
</feature>
<dbReference type="SUPFAM" id="SSF51735">
    <property type="entry name" value="NAD(P)-binding Rossmann-fold domains"/>
    <property type="match status" value="1"/>
</dbReference>
<dbReference type="SUPFAM" id="SSF51338">
    <property type="entry name" value="Composite domain of metallo-dependent hydrolases"/>
    <property type="match status" value="1"/>
</dbReference>
<feature type="compositionally biased region" description="Low complexity" evidence="2">
    <location>
        <begin position="612"/>
        <end position="622"/>
    </location>
</feature>
<evidence type="ECO:0000256" key="1">
    <source>
        <dbReference type="PROSITE-ProRule" id="PRU00169"/>
    </source>
</evidence>
<proteinExistence type="predicted"/>
<reference evidence="6" key="1">
    <citation type="submission" date="2021-02" db="EMBL/GenBank/DDBJ databases">
        <authorList>
            <person name="Dougan E. K."/>
            <person name="Rhodes N."/>
            <person name="Thang M."/>
            <person name="Chan C."/>
        </authorList>
    </citation>
    <scope>NUCLEOTIDE SEQUENCE</scope>
</reference>
<keyword evidence="3" id="KW-0472">Membrane</keyword>
<dbReference type="InterPro" id="IPR005467">
    <property type="entry name" value="His_kinase_dom"/>
</dbReference>
<evidence type="ECO:0000259" key="5">
    <source>
        <dbReference type="PROSITE" id="PS50110"/>
    </source>
</evidence>
<evidence type="ECO:0000256" key="3">
    <source>
        <dbReference type="SAM" id="Phobius"/>
    </source>
</evidence>
<dbReference type="InterPro" id="IPR011059">
    <property type="entry name" value="Metal-dep_hydrolase_composite"/>
</dbReference>
<dbReference type="PRINTS" id="PR00344">
    <property type="entry name" value="BCTRLSENSOR"/>
</dbReference>
<gene>
    <name evidence="6" type="primary">mlrC</name>
    <name evidence="6" type="ORF">SNEC2469_LOCUS19</name>
</gene>
<name>A0A812INE9_9DINO</name>
<dbReference type="PANTHER" id="PTHR43065">
    <property type="entry name" value="SENSOR HISTIDINE KINASE"/>
    <property type="match status" value="1"/>
</dbReference>
<dbReference type="InterPro" id="IPR006680">
    <property type="entry name" value="Amidohydro-rel"/>
</dbReference>
<dbReference type="Pfam" id="PF01979">
    <property type="entry name" value="Amidohydro_1"/>
    <property type="match status" value="1"/>
</dbReference>
<dbReference type="Pfam" id="PF02518">
    <property type="entry name" value="HATPase_c"/>
    <property type="match status" value="1"/>
</dbReference>
<dbReference type="CDD" id="cd17569">
    <property type="entry name" value="REC_HupR-like"/>
    <property type="match status" value="1"/>
</dbReference>
<keyword evidence="3" id="KW-0812">Transmembrane</keyword>
<dbReference type="SUPFAM" id="SSF51556">
    <property type="entry name" value="Metallo-dependent hydrolases"/>
    <property type="match status" value="1"/>
</dbReference>
<dbReference type="PROSITE" id="PS50110">
    <property type="entry name" value="RESPONSE_REGULATORY"/>
    <property type="match status" value="1"/>
</dbReference>
<dbReference type="InterPro" id="IPR011042">
    <property type="entry name" value="6-blade_b-propeller_TolB-like"/>
</dbReference>
<dbReference type="SMART" id="SM00448">
    <property type="entry name" value="REC"/>
    <property type="match status" value="1"/>
</dbReference>
<dbReference type="InterPro" id="IPR010799">
    <property type="entry name" value="MlrC_C"/>
</dbReference>